<proteinExistence type="predicted"/>
<gene>
    <name evidence="3" type="ORF">FJV41_24335</name>
</gene>
<protein>
    <recommendedName>
        <fullName evidence="5">Lipoprotein</fullName>
    </recommendedName>
</protein>
<dbReference type="AlphaFoldDB" id="A0A540WWI2"/>
<comment type="caution">
    <text evidence="3">The sequence shown here is derived from an EMBL/GenBank/DDBJ whole genome shotgun (WGS) entry which is preliminary data.</text>
</comment>
<reference evidence="3 4" key="1">
    <citation type="submission" date="2019-06" db="EMBL/GenBank/DDBJ databases">
        <authorList>
            <person name="Livingstone P."/>
            <person name="Whitworth D."/>
        </authorList>
    </citation>
    <scope>NUCLEOTIDE SEQUENCE [LARGE SCALE GENOMIC DNA]</scope>
    <source>
        <strain evidence="3 4">AM401</strain>
    </source>
</reference>
<keyword evidence="2" id="KW-0732">Signal</keyword>
<dbReference type="OrthoDB" id="5497962at2"/>
<name>A0A540WWI2_9BACT</name>
<feature type="region of interest" description="Disordered" evidence="1">
    <location>
        <begin position="86"/>
        <end position="112"/>
    </location>
</feature>
<feature type="signal peptide" evidence="2">
    <location>
        <begin position="1"/>
        <end position="29"/>
    </location>
</feature>
<organism evidence="3 4">
    <name type="scientific">Myxococcus llanfairpwllgwyngyllgogerychwyrndrobwllllantysiliogogogochensis</name>
    <dbReference type="NCBI Taxonomy" id="2590453"/>
    <lineage>
        <taxon>Bacteria</taxon>
        <taxon>Pseudomonadati</taxon>
        <taxon>Myxococcota</taxon>
        <taxon>Myxococcia</taxon>
        <taxon>Myxococcales</taxon>
        <taxon>Cystobacterineae</taxon>
        <taxon>Myxococcaceae</taxon>
        <taxon>Myxococcus</taxon>
    </lineage>
</organism>
<evidence type="ECO:0000256" key="1">
    <source>
        <dbReference type="SAM" id="MobiDB-lite"/>
    </source>
</evidence>
<dbReference type="EMBL" id="VIFM01000103">
    <property type="protein sequence ID" value="TQF13358.1"/>
    <property type="molecule type" value="Genomic_DNA"/>
</dbReference>
<evidence type="ECO:0000313" key="4">
    <source>
        <dbReference type="Proteomes" id="UP000315369"/>
    </source>
</evidence>
<sequence>MATSARRALRCFPRPLSLFILVLVTPASGATPLGQELAGRCRAWATDARNPWALAHGVVLEGQAFRASDGRLASDVMVSDFLRRTPAAEDSPSKQPDLFFESSTPDGTPVEPHPALLVKTLLAAGQPLSQRFTTAWGTVTLREVVEDVKRDFRMEQVASPESAWKLEVLSLSARPGDTFRDGTGRKVSVDAVMERALATLEAEQAALASGMKAGRPEVPKRGQGIYAHPCGGLHYFQAVAGWARHPTVRAAWRPRLAAQVEVLLYRLDSETRQYETAWASAPMQREQVLAQMLKFQGHLLETLGRFRDDTGWRPTARQQDTVERARRYLENTVRRMDETGLLAAPASVATRNRQLALDLVGDTCHAARGEALWSRPSAGRTP</sequence>
<feature type="chain" id="PRO_5021858679" description="Lipoprotein" evidence="2">
    <location>
        <begin position="30"/>
        <end position="382"/>
    </location>
</feature>
<evidence type="ECO:0000256" key="2">
    <source>
        <dbReference type="SAM" id="SignalP"/>
    </source>
</evidence>
<accession>A0A540WWI2</accession>
<evidence type="ECO:0000313" key="3">
    <source>
        <dbReference type="EMBL" id="TQF13358.1"/>
    </source>
</evidence>
<evidence type="ECO:0008006" key="5">
    <source>
        <dbReference type="Google" id="ProtNLM"/>
    </source>
</evidence>
<dbReference type="Proteomes" id="UP000315369">
    <property type="component" value="Unassembled WGS sequence"/>
</dbReference>
<keyword evidence="4" id="KW-1185">Reference proteome</keyword>